<dbReference type="PANTHER" id="PTHR37953:SF1">
    <property type="entry name" value="UPF0127 PROTEIN MJ1496"/>
    <property type="match status" value="1"/>
</dbReference>
<dbReference type="EMBL" id="SSMC01000004">
    <property type="protein sequence ID" value="THD65813.1"/>
    <property type="molecule type" value="Genomic_DNA"/>
</dbReference>
<dbReference type="InterPro" id="IPR038695">
    <property type="entry name" value="Saro_0823-like_sf"/>
</dbReference>
<evidence type="ECO:0000313" key="1">
    <source>
        <dbReference type="EMBL" id="THD65813.1"/>
    </source>
</evidence>
<keyword evidence="2" id="KW-1185">Reference proteome</keyword>
<accession>A0A4S3LZL1</accession>
<dbReference type="Proteomes" id="UP000305939">
    <property type="component" value="Unassembled WGS sequence"/>
</dbReference>
<dbReference type="OrthoDB" id="5526466at2"/>
<organism evidence="1 2">
    <name type="scientific">Robertkochia marina</name>
    <dbReference type="NCBI Taxonomy" id="1227945"/>
    <lineage>
        <taxon>Bacteria</taxon>
        <taxon>Pseudomonadati</taxon>
        <taxon>Bacteroidota</taxon>
        <taxon>Flavobacteriia</taxon>
        <taxon>Flavobacteriales</taxon>
        <taxon>Flavobacteriaceae</taxon>
        <taxon>Robertkochia</taxon>
    </lineage>
</organism>
<protein>
    <submittedName>
        <fullName evidence="1">DUF192 domain-containing protein</fullName>
    </submittedName>
</protein>
<gene>
    <name evidence="1" type="ORF">E7Z59_14610</name>
</gene>
<dbReference type="InterPro" id="IPR003795">
    <property type="entry name" value="DUF192"/>
</dbReference>
<evidence type="ECO:0000313" key="2">
    <source>
        <dbReference type="Proteomes" id="UP000305939"/>
    </source>
</evidence>
<comment type="caution">
    <text evidence="1">The sequence shown here is derived from an EMBL/GenBank/DDBJ whole genome shotgun (WGS) entry which is preliminary data.</text>
</comment>
<reference evidence="1 2" key="1">
    <citation type="submission" date="2019-04" db="EMBL/GenBank/DDBJ databases">
        <title>Draft genome sequence of Robertkochia marina CC-AMO-30D.</title>
        <authorList>
            <person name="Hameed A."/>
            <person name="Lin S.-Y."/>
            <person name="Shahina M."/>
            <person name="Lai W.-A."/>
            <person name="Young C.-C."/>
        </authorList>
    </citation>
    <scope>NUCLEOTIDE SEQUENCE [LARGE SCALE GENOMIC DNA]</scope>
    <source>
        <strain evidence="1 2">CC-AMO-30D</strain>
    </source>
</reference>
<dbReference type="PANTHER" id="PTHR37953">
    <property type="entry name" value="UPF0127 PROTEIN MJ1496"/>
    <property type="match status" value="1"/>
</dbReference>
<dbReference type="Pfam" id="PF02643">
    <property type="entry name" value="DUF192"/>
    <property type="match status" value="1"/>
</dbReference>
<dbReference type="AlphaFoldDB" id="A0A4S3LZL1"/>
<dbReference type="RefSeq" id="WP_136337096.1">
    <property type="nucleotide sequence ID" value="NZ_QXMP01000027.1"/>
</dbReference>
<sequence>MRLKIITLLACAVLAGCKDKKTNSISETPVIFTKEAEGAIYKKDSLLVDQLDIEIADTPYERQTGLMYRESMKEKQGMWFVFKEEAPRAFYMKNTLMTLDIIYADKEGKVVSIIKNADPLNESSLPSDGPAMYVLELNGGSCDTWNIEVNDSIVVR</sequence>
<dbReference type="Gene3D" id="2.60.120.1140">
    <property type="entry name" value="Protein of unknown function DUF192"/>
    <property type="match status" value="1"/>
</dbReference>
<proteinExistence type="predicted"/>
<name>A0A4S3LZL1_9FLAO</name>
<dbReference type="PROSITE" id="PS51257">
    <property type="entry name" value="PROKAR_LIPOPROTEIN"/>
    <property type="match status" value="1"/>
</dbReference>